<evidence type="ECO:0000313" key="1">
    <source>
        <dbReference type="EMBL" id="KAG5578803.1"/>
    </source>
</evidence>
<evidence type="ECO:0000313" key="2">
    <source>
        <dbReference type="Proteomes" id="UP000824120"/>
    </source>
</evidence>
<dbReference type="Proteomes" id="UP000824120">
    <property type="component" value="Chromosome 10"/>
</dbReference>
<accession>A0A9J5WSB6</accession>
<organism evidence="1 2">
    <name type="scientific">Solanum commersonii</name>
    <name type="common">Commerson's wild potato</name>
    <name type="synonym">Commerson's nightshade</name>
    <dbReference type="NCBI Taxonomy" id="4109"/>
    <lineage>
        <taxon>Eukaryota</taxon>
        <taxon>Viridiplantae</taxon>
        <taxon>Streptophyta</taxon>
        <taxon>Embryophyta</taxon>
        <taxon>Tracheophyta</taxon>
        <taxon>Spermatophyta</taxon>
        <taxon>Magnoliopsida</taxon>
        <taxon>eudicotyledons</taxon>
        <taxon>Gunneridae</taxon>
        <taxon>Pentapetalae</taxon>
        <taxon>asterids</taxon>
        <taxon>lamiids</taxon>
        <taxon>Solanales</taxon>
        <taxon>Solanaceae</taxon>
        <taxon>Solanoideae</taxon>
        <taxon>Solaneae</taxon>
        <taxon>Solanum</taxon>
    </lineage>
</organism>
<proteinExistence type="predicted"/>
<name>A0A9J5WSB6_SOLCO</name>
<dbReference type="EMBL" id="JACXVP010000010">
    <property type="protein sequence ID" value="KAG5578803.1"/>
    <property type="molecule type" value="Genomic_DNA"/>
</dbReference>
<sequence>MALFAFSISEMTPANCHCNCILMDNNLFLSKTTKPPTIINNPMIRKTMLTSFPNTLYHHHTKCGHAENNAFLLTYCHMSSNRRERYYLRLLLMNVRGPKS</sequence>
<gene>
    <name evidence="1" type="ORF">H5410_049430</name>
</gene>
<dbReference type="AlphaFoldDB" id="A0A9J5WSB6"/>
<reference evidence="1 2" key="1">
    <citation type="submission" date="2020-09" db="EMBL/GenBank/DDBJ databases">
        <title>De no assembly of potato wild relative species, Solanum commersonii.</title>
        <authorList>
            <person name="Cho K."/>
        </authorList>
    </citation>
    <scope>NUCLEOTIDE SEQUENCE [LARGE SCALE GENOMIC DNA]</scope>
    <source>
        <strain evidence="1">LZ3.2</strain>
        <tissue evidence="1">Leaf</tissue>
    </source>
</reference>
<comment type="caution">
    <text evidence="1">The sequence shown here is derived from an EMBL/GenBank/DDBJ whole genome shotgun (WGS) entry which is preliminary data.</text>
</comment>
<protein>
    <submittedName>
        <fullName evidence="1">Uncharacterized protein</fullName>
    </submittedName>
</protein>
<keyword evidence="2" id="KW-1185">Reference proteome</keyword>